<feature type="domain" description="GINS subunit" evidence="8">
    <location>
        <begin position="85"/>
        <end position="167"/>
    </location>
</feature>
<name>A0A8K0UV45_9AGAR</name>
<proteinExistence type="inferred from homology"/>
<dbReference type="InterPro" id="IPR031633">
    <property type="entry name" value="SLD5_C"/>
</dbReference>
<dbReference type="PANTHER" id="PTHR21206">
    <property type="entry name" value="SLD5 PROTEIN"/>
    <property type="match status" value="1"/>
</dbReference>
<evidence type="ECO:0000256" key="7">
    <source>
        <dbReference type="SAM" id="MobiDB-lite"/>
    </source>
</evidence>
<dbReference type="InterPro" id="IPR008591">
    <property type="entry name" value="GINS_Sld5"/>
</dbReference>
<reference evidence="10" key="1">
    <citation type="journal article" date="2021" name="New Phytol.">
        <title>Evolutionary innovations through gain and loss of genes in the ectomycorrhizal Boletales.</title>
        <authorList>
            <person name="Wu G."/>
            <person name="Miyauchi S."/>
            <person name="Morin E."/>
            <person name="Kuo A."/>
            <person name="Drula E."/>
            <person name="Varga T."/>
            <person name="Kohler A."/>
            <person name="Feng B."/>
            <person name="Cao Y."/>
            <person name="Lipzen A."/>
            <person name="Daum C."/>
            <person name="Hundley H."/>
            <person name="Pangilinan J."/>
            <person name="Johnson J."/>
            <person name="Barry K."/>
            <person name="LaButti K."/>
            <person name="Ng V."/>
            <person name="Ahrendt S."/>
            <person name="Min B."/>
            <person name="Choi I.G."/>
            <person name="Park H."/>
            <person name="Plett J.M."/>
            <person name="Magnuson J."/>
            <person name="Spatafora J.W."/>
            <person name="Nagy L.G."/>
            <person name="Henrissat B."/>
            <person name="Grigoriev I.V."/>
            <person name="Yang Z.L."/>
            <person name="Xu J."/>
            <person name="Martin F.M."/>
        </authorList>
    </citation>
    <scope>NUCLEOTIDE SEQUENCE</scope>
    <source>
        <strain evidence="10">KKN 215</strain>
    </source>
</reference>
<dbReference type="GO" id="GO:0006261">
    <property type="term" value="P:DNA-templated DNA replication"/>
    <property type="evidence" value="ECO:0007669"/>
    <property type="project" value="InterPro"/>
</dbReference>
<dbReference type="GO" id="GO:0000727">
    <property type="term" value="P:double-strand break repair via break-induced replication"/>
    <property type="evidence" value="ECO:0007669"/>
    <property type="project" value="TreeGrafter"/>
</dbReference>
<comment type="caution">
    <text evidence="10">The sequence shown here is derived from an EMBL/GenBank/DDBJ whole genome shotgun (WGS) entry which is preliminary data.</text>
</comment>
<gene>
    <name evidence="10" type="ORF">BXZ70DRAFT_920082</name>
</gene>
<evidence type="ECO:0000313" key="10">
    <source>
        <dbReference type="EMBL" id="KAH8105258.1"/>
    </source>
</evidence>
<evidence type="ECO:0000256" key="6">
    <source>
        <dbReference type="PIRNR" id="PIRNR007764"/>
    </source>
</evidence>
<evidence type="ECO:0000256" key="4">
    <source>
        <dbReference type="ARBA" id="ARBA00022705"/>
    </source>
</evidence>
<dbReference type="OrthoDB" id="338231at2759"/>
<dbReference type="EMBL" id="JAEVFJ010000004">
    <property type="protein sequence ID" value="KAH8105258.1"/>
    <property type="molecule type" value="Genomic_DNA"/>
</dbReference>
<dbReference type="PIRSF" id="PIRSF007764">
    <property type="entry name" value="Sld5"/>
    <property type="match status" value="1"/>
</dbReference>
<dbReference type="Gene3D" id="1.20.58.1030">
    <property type="match status" value="1"/>
</dbReference>
<dbReference type="GO" id="GO:0000811">
    <property type="term" value="C:GINS complex"/>
    <property type="evidence" value="ECO:0007669"/>
    <property type="project" value="UniProtKB-UniRule"/>
</dbReference>
<dbReference type="InterPro" id="IPR036224">
    <property type="entry name" value="GINS_bundle-like_dom_sf"/>
</dbReference>
<feature type="domain" description="DNA replication complex GINS protein SLD5 C-terminal" evidence="9">
    <location>
        <begin position="198"/>
        <end position="246"/>
    </location>
</feature>
<dbReference type="InterPro" id="IPR021151">
    <property type="entry name" value="GINS_A"/>
</dbReference>
<dbReference type="AlphaFoldDB" id="A0A8K0UV45"/>
<evidence type="ECO:0000256" key="1">
    <source>
        <dbReference type="ARBA" id="ARBA00004123"/>
    </source>
</evidence>
<evidence type="ECO:0000256" key="5">
    <source>
        <dbReference type="ARBA" id="ARBA00023242"/>
    </source>
</evidence>
<dbReference type="CDD" id="cd21692">
    <property type="entry name" value="GINS_B_Sld5"/>
    <property type="match status" value="1"/>
</dbReference>
<dbReference type="Pfam" id="PF16922">
    <property type="entry name" value="SLD5_C"/>
    <property type="match status" value="1"/>
</dbReference>
<accession>A0A8K0UV45</accession>
<keyword evidence="11" id="KW-1185">Reference proteome</keyword>
<feature type="region of interest" description="Disordered" evidence="7">
    <location>
        <begin position="11"/>
        <end position="31"/>
    </location>
</feature>
<sequence>MDNFDWSIPALGGDDENAIQVPRPAPRDDAPVPMQEDFLPIADEEETAFQQLIRHWMNERHAPDILPGQELLLGRLLDHIGKQTNDVRLLREDPDSSEDEHFRIMLVQTEVERVKFVIRSYIRTRLHKVEKYARHIMKTPELHQRLSKGEMEHVHRYALIVESHFSNAVLRGLPEEQQSLDENMAFMPPMVPAPDKTIAVFAFARTACPPVHLPDGTTLEMTKGQIVLTPYHIVEHLLLREDVKLV</sequence>
<dbReference type="CDD" id="cd11711">
    <property type="entry name" value="GINS_A_Sld5"/>
    <property type="match status" value="1"/>
</dbReference>
<dbReference type="SUPFAM" id="SSF160059">
    <property type="entry name" value="PriA/YqbF domain"/>
    <property type="match status" value="1"/>
</dbReference>
<dbReference type="PANTHER" id="PTHR21206:SF0">
    <property type="entry name" value="DNA REPLICATION COMPLEX GINS PROTEIN SLD5"/>
    <property type="match status" value="1"/>
</dbReference>
<keyword evidence="5 6" id="KW-0539">Nucleus</keyword>
<dbReference type="Proteomes" id="UP000813824">
    <property type="component" value="Unassembled WGS sequence"/>
</dbReference>
<protein>
    <recommendedName>
        <fullName evidence="3 6">DNA replication complex GINS protein SLD5</fullName>
    </recommendedName>
</protein>
<dbReference type="InterPro" id="IPR038749">
    <property type="entry name" value="Sld5_GINS_A"/>
</dbReference>
<comment type="function">
    <text evidence="6">The GINS complex plays an essential role in the initiation of DNA replication.</text>
</comment>
<evidence type="ECO:0000313" key="11">
    <source>
        <dbReference type="Proteomes" id="UP000813824"/>
    </source>
</evidence>
<organism evidence="10 11">
    <name type="scientific">Cristinia sonorae</name>
    <dbReference type="NCBI Taxonomy" id="1940300"/>
    <lineage>
        <taxon>Eukaryota</taxon>
        <taxon>Fungi</taxon>
        <taxon>Dikarya</taxon>
        <taxon>Basidiomycota</taxon>
        <taxon>Agaricomycotina</taxon>
        <taxon>Agaricomycetes</taxon>
        <taxon>Agaricomycetidae</taxon>
        <taxon>Agaricales</taxon>
        <taxon>Pleurotineae</taxon>
        <taxon>Stephanosporaceae</taxon>
        <taxon>Cristinia</taxon>
    </lineage>
</organism>
<comment type="similarity">
    <text evidence="2 6">Belongs to the GINS4/SLD5 family.</text>
</comment>
<evidence type="ECO:0000256" key="3">
    <source>
        <dbReference type="ARBA" id="ARBA00014804"/>
    </source>
</evidence>
<keyword evidence="4 6" id="KW-0235">DNA replication</keyword>
<dbReference type="SUPFAM" id="SSF158573">
    <property type="entry name" value="GINS helical bundle-like"/>
    <property type="match status" value="1"/>
</dbReference>
<evidence type="ECO:0000259" key="8">
    <source>
        <dbReference type="Pfam" id="PF05916"/>
    </source>
</evidence>
<evidence type="ECO:0000256" key="2">
    <source>
        <dbReference type="ARBA" id="ARBA00008187"/>
    </source>
</evidence>
<comment type="subcellular location">
    <subcellularLocation>
        <location evidence="1 6">Nucleus</location>
    </subcellularLocation>
</comment>
<evidence type="ECO:0000259" key="9">
    <source>
        <dbReference type="Pfam" id="PF16922"/>
    </source>
</evidence>
<dbReference type="Pfam" id="PF05916">
    <property type="entry name" value="Sld5"/>
    <property type="match status" value="1"/>
</dbReference>